<dbReference type="PROSITE" id="PS50158">
    <property type="entry name" value="ZF_CCHC"/>
    <property type="match status" value="1"/>
</dbReference>
<keyword evidence="1" id="KW-0479">Metal-binding</keyword>
<feature type="domain" description="CCHC-type" evidence="3">
    <location>
        <begin position="260"/>
        <end position="275"/>
    </location>
</feature>
<protein>
    <recommendedName>
        <fullName evidence="3">CCHC-type domain-containing protein</fullName>
    </recommendedName>
</protein>
<gene>
    <name evidence="4" type="ORF">KC19_5G047400</name>
</gene>
<keyword evidence="1" id="KW-0862">Zinc</keyword>
<dbReference type="InterPro" id="IPR001878">
    <property type="entry name" value="Znf_CCHC"/>
</dbReference>
<keyword evidence="1" id="KW-0863">Zinc-finger</keyword>
<evidence type="ECO:0000313" key="4">
    <source>
        <dbReference type="EMBL" id="KAG0575999.1"/>
    </source>
</evidence>
<feature type="compositionally biased region" description="Basic and acidic residues" evidence="2">
    <location>
        <begin position="157"/>
        <end position="172"/>
    </location>
</feature>
<evidence type="ECO:0000259" key="3">
    <source>
        <dbReference type="PROSITE" id="PS50158"/>
    </source>
</evidence>
<sequence length="368" mass="42281">MSAKVLLQQWWWIQPPHLRGSSAVVLSNGVQGPIYRLPRRLVSLLSISVRCGYSQKPPDFSVDYDPFEDFFGLGIDMKTRKQAEDTDDSLSSYGEYRKMVPCPVCRGRGYVLDSPKGPNLCIHCIGKGMVLEDSVWESAWETNQTRSPLRVDDDDALDKIDPDEPQRPEKRVYGPRPEAVRQRISRTLKELERRTGALSKRAKRQHRNPKIHSRMAAAIKRAKNTDAARMKVSQNQKLFFQNPENRRMRGLQMKGVKYSCKHCGKEGHRRHFCPELGFVKKVPRSEADRVYRCGVCRQVGHTRRQCPQRHPSEISGGSGVEAGDTELPLKHEDEGEEQQRRRGAYKCGHCHQLGHTRRTCPHLRQHQE</sequence>
<evidence type="ECO:0000313" key="5">
    <source>
        <dbReference type="Proteomes" id="UP000822688"/>
    </source>
</evidence>
<dbReference type="SMART" id="SM00343">
    <property type="entry name" value="ZnF_C2HC"/>
    <property type="match status" value="3"/>
</dbReference>
<organism evidence="4 5">
    <name type="scientific">Ceratodon purpureus</name>
    <name type="common">Fire moss</name>
    <name type="synonym">Dicranum purpureum</name>
    <dbReference type="NCBI Taxonomy" id="3225"/>
    <lineage>
        <taxon>Eukaryota</taxon>
        <taxon>Viridiplantae</taxon>
        <taxon>Streptophyta</taxon>
        <taxon>Embryophyta</taxon>
        <taxon>Bryophyta</taxon>
        <taxon>Bryophytina</taxon>
        <taxon>Bryopsida</taxon>
        <taxon>Dicranidae</taxon>
        <taxon>Pseudoditrichales</taxon>
        <taxon>Ditrichaceae</taxon>
        <taxon>Ceratodon</taxon>
    </lineage>
</organism>
<proteinExistence type="predicted"/>
<dbReference type="GO" id="GO:0008270">
    <property type="term" value="F:zinc ion binding"/>
    <property type="evidence" value="ECO:0007669"/>
    <property type="project" value="UniProtKB-KW"/>
</dbReference>
<dbReference type="EMBL" id="CM026425">
    <property type="protein sequence ID" value="KAG0575999.1"/>
    <property type="molecule type" value="Genomic_DNA"/>
</dbReference>
<dbReference type="SUPFAM" id="SSF57756">
    <property type="entry name" value="Retrovirus zinc finger-like domains"/>
    <property type="match status" value="2"/>
</dbReference>
<keyword evidence="5" id="KW-1185">Reference proteome</keyword>
<feature type="compositionally biased region" description="Basic and acidic residues" evidence="2">
    <location>
        <begin position="327"/>
        <end position="340"/>
    </location>
</feature>
<feature type="region of interest" description="Disordered" evidence="2">
    <location>
        <begin position="147"/>
        <end position="173"/>
    </location>
</feature>
<dbReference type="GO" id="GO:0003676">
    <property type="term" value="F:nucleic acid binding"/>
    <property type="evidence" value="ECO:0007669"/>
    <property type="project" value="InterPro"/>
</dbReference>
<evidence type="ECO:0000256" key="1">
    <source>
        <dbReference type="PROSITE-ProRule" id="PRU00047"/>
    </source>
</evidence>
<dbReference type="Proteomes" id="UP000822688">
    <property type="component" value="Chromosome 5"/>
</dbReference>
<dbReference type="AlphaFoldDB" id="A0A8T0HZ95"/>
<reference evidence="4" key="1">
    <citation type="submission" date="2020-06" db="EMBL/GenBank/DDBJ databases">
        <title>WGS assembly of Ceratodon purpureus strain R40.</title>
        <authorList>
            <person name="Carey S.B."/>
            <person name="Jenkins J."/>
            <person name="Shu S."/>
            <person name="Lovell J.T."/>
            <person name="Sreedasyam A."/>
            <person name="Maumus F."/>
            <person name="Tiley G.P."/>
            <person name="Fernandez-Pozo N."/>
            <person name="Barry K."/>
            <person name="Chen C."/>
            <person name="Wang M."/>
            <person name="Lipzen A."/>
            <person name="Daum C."/>
            <person name="Saski C.A."/>
            <person name="Payton A.C."/>
            <person name="Mcbreen J.C."/>
            <person name="Conrad R.E."/>
            <person name="Kollar L.M."/>
            <person name="Olsson S."/>
            <person name="Huttunen S."/>
            <person name="Landis J.B."/>
            <person name="Wickett N.J."/>
            <person name="Johnson M.G."/>
            <person name="Rensing S.A."/>
            <person name="Grimwood J."/>
            <person name="Schmutz J."/>
            <person name="Mcdaniel S.F."/>
        </authorList>
    </citation>
    <scope>NUCLEOTIDE SEQUENCE</scope>
    <source>
        <strain evidence="4">R40</strain>
    </source>
</reference>
<name>A0A8T0HZ95_CERPU</name>
<comment type="caution">
    <text evidence="4">The sequence shown here is derived from an EMBL/GenBank/DDBJ whole genome shotgun (WGS) entry which is preliminary data.</text>
</comment>
<feature type="region of interest" description="Disordered" evidence="2">
    <location>
        <begin position="306"/>
        <end position="340"/>
    </location>
</feature>
<dbReference type="InterPro" id="IPR051714">
    <property type="entry name" value="Znf_CCHC_NABP"/>
</dbReference>
<dbReference type="PANTHER" id="PTHR23002">
    <property type="entry name" value="ZINC FINGER CCHC DOMAIN CONTAINING PROTEIN"/>
    <property type="match status" value="1"/>
</dbReference>
<evidence type="ECO:0000256" key="2">
    <source>
        <dbReference type="SAM" id="MobiDB-lite"/>
    </source>
</evidence>
<dbReference type="Gene3D" id="4.10.60.10">
    <property type="entry name" value="Zinc finger, CCHC-type"/>
    <property type="match status" value="1"/>
</dbReference>
<accession>A0A8T0HZ95</accession>
<dbReference type="InterPro" id="IPR036875">
    <property type="entry name" value="Znf_CCHC_sf"/>
</dbReference>